<feature type="domain" description="Fungal-type protein kinase" evidence="2">
    <location>
        <begin position="265"/>
        <end position="476"/>
    </location>
</feature>
<name>A0A9P7RT66_9AGAR</name>
<feature type="region of interest" description="Disordered" evidence="1">
    <location>
        <begin position="259"/>
        <end position="293"/>
    </location>
</feature>
<comment type="caution">
    <text evidence="3">The sequence shown here is derived from an EMBL/GenBank/DDBJ whole genome shotgun (WGS) entry which is preliminary data.</text>
</comment>
<dbReference type="InterPro" id="IPR011009">
    <property type="entry name" value="Kinase-like_dom_sf"/>
</dbReference>
<evidence type="ECO:0000259" key="2">
    <source>
        <dbReference type="Pfam" id="PF17667"/>
    </source>
</evidence>
<dbReference type="Pfam" id="PF17667">
    <property type="entry name" value="Pkinase_fungal"/>
    <property type="match status" value="2"/>
</dbReference>
<reference evidence="3" key="1">
    <citation type="journal article" date="2021" name="Genome Biol. Evol.">
        <title>The assembled and annotated genome of the fairy-ring fungus Marasmius oreades.</title>
        <authorList>
            <person name="Hiltunen M."/>
            <person name="Ament-Velasquez S.L."/>
            <person name="Johannesson H."/>
        </authorList>
    </citation>
    <scope>NUCLEOTIDE SEQUENCE</scope>
    <source>
        <strain evidence="3">03SP1</strain>
    </source>
</reference>
<dbReference type="GeneID" id="66081935"/>
<evidence type="ECO:0000313" key="3">
    <source>
        <dbReference type="EMBL" id="KAG7088915.1"/>
    </source>
</evidence>
<dbReference type="PANTHER" id="PTHR38248">
    <property type="entry name" value="FUNK1 6"/>
    <property type="match status" value="1"/>
</dbReference>
<dbReference type="PANTHER" id="PTHR38248:SF2">
    <property type="entry name" value="FUNK1 11"/>
    <property type="match status" value="1"/>
</dbReference>
<feature type="region of interest" description="Disordered" evidence="1">
    <location>
        <begin position="1"/>
        <end position="20"/>
    </location>
</feature>
<keyword evidence="4" id="KW-1185">Reference proteome</keyword>
<accession>A0A9P7RT66</accession>
<protein>
    <recommendedName>
        <fullName evidence="2">Fungal-type protein kinase domain-containing protein</fullName>
    </recommendedName>
</protein>
<dbReference type="OrthoDB" id="5569250at2759"/>
<dbReference type="KEGG" id="more:E1B28_012860"/>
<dbReference type="Proteomes" id="UP001049176">
    <property type="component" value="Chromosome 8"/>
</dbReference>
<organism evidence="3 4">
    <name type="scientific">Marasmius oreades</name>
    <name type="common">fairy-ring Marasmius</name>
    <dbReference type="NCBI Taxonomy" id="181124"/>
    <lineage>
        <taxon>Eukaryota</taxon>
        <taxon>Fungi</taxon>
        <taxon>Dikarya</taxon>
        <taxon>Basidiomycota</taxon>
        <taxon>Agaricomycotina</taxon>
        <taxon>Agaricomycetes</taxon>
        <taxon>Agaricomycetidae</taxon>
        <taxon>Agaricales</taxon>
        <taxon>Marasmiineae</taxon>
        <taxon>Marasmiaceae</taxon>
        <taxon>Marasmius</taxon>
    </lineage>
</organism>
<evidence type="ECO:0000313" key="4">
    <source>
        <dbReference type="Proteomes" id="UP001049176"/>
    </source>
</evidence>
<feature type="domain" description="Fungal-type protein kinase" evidence="2">
    <location>
        <begin position="519"/>
        <end position="646"/>
    </location>
</feature>
<dbReference type="Gene3D" id="1.10.510.10">
    <property type="entry name" value="Transferase(Phosphotransferase) domain 1"/>
    <property type="match status" value="1"/>
</dbReference>
<dbReference type="AlphaFoldDB" id="A0A9P7RT66"/>
<dbReference type="EMBL" id="CM032188">
    <property type="protein sequence ID" value="KAG7088915.1"/>
    <property type="molecule type" value="Genomic_DNA"/>
</dbReference>
<proteinExistence type="predicted"/>
<evidence type="ECO:0000256" key="1">
    <source>
        <dbReference type="SAM" id="MobiDB-lite"/>
    </source>
</evidence>
<dbReference type="RefSeq" id="XP_043005386.1">
    <property type="nucleotide sequence ID" value="XM_043158016.1"/>
</dbReference>
<dbReference type="SUPFAM" id="SSF56112">
    <property type="entry name" value="Protein kinase-like (PK-like)"/>
    <property type="match status" value="1"/>
</dbReference>
<sequence length="765" mass="86703">MVDPHGTPSQKPVTPPKAKLTKSPVIFSTPLSDKAASHQRADLYSPGTQFVTLNVDDVNVHLIEDCNTSKLISFEDFAIKILGIPVNWKDSWSTKLKPALELNEWTKYKEAWYKESHEKGLYEPFSQVCNKVIATIAGGQDNMNSLVVYQHDEAFQIGYTRRSPDTAVTLWGWAEKVGGRIDDKIFVGFDEKGYKKILWEQIRMFLEIKNTSNGRTLGDFLSPNLVKKPSKGESSEVASGVASSSGLKKRVLALTTFAQHSTQGSKTQKKQRNSKSTYTVAEPPKPNNNPGHVRLKCTGYALEMLTSGRVRSHSFGMLVDGPNIQLQYYDRSMIVKTYGICLSDEDERQLFIAALYRFTQFTPAEWGILLHGDDENPETCVKDDDDNEKAGKTCGNDPFAGMEFVLKKKDAKKHIRLVRLIFRSHGLIGRGTIVAEAECICGNGGSECDWNGPLVVKISFPTTGRCKEFELIEEALLRATELGHMWARRHLPRILSSQVIPFGEDSPQVQLAKLFPNEYKKRYACVIVQEKLQPIHELETPEEFAQVFYDILQCHNWVYQVAKILHRDISLSNMMFWRDPVTREVFGVLNDFDLSSRVMEKSKASSTQRTGTQPFMAHDLFDPKWTGGHLYRHDLESIFYGLLCLCSRYKGPGQLVDASDELQYESWFIGDYKCVRRSKKELITQGKIKPALTEFFEDFRSWVTGIHKCIFAGRMDRSLFESKDDGSSTFDQETLGGHFTYTSVEAIMSSFKGVTLKKRDEPIHT</sequence>
<dbReference type="InterPro" id="IPR040976">
    <property type="entry name" value="Pkinase_fungal"/>
</dbReference>
<gene>
    <name evidence="3" type="ORF">E1B28_012860</name>
</gene>